<organism evidence="1">
    <name type="scientific">marine metagenome</name>
    <dbReference type="NCBI Taxonomy" id="408172"/>
    <lineage>
        <taxon>unclassified sequences</taxon>
        <taxon>metagenomes</taxon>
        <taxon>ecological metagenomes</taxon>
    </lineage>
</organism>
<feature type="non-terminal residue" evidence="1">
    <location>
        <position position="36"/>
    </location>
</feature>
<reference evidence="1" key="1">
    <citation type="submission" date="2018-05" db="EMBL/GenBank/DDBJ databases">
        <authorList>
            <person name="Lanie J.A."/>
            <person name="Ng W.-L."/>
            <person name="Kazmierczak K.M."/>
            <person name="Andrzejewski T.M."/>
            <person name="Davidsen T.M."/>
            <person name="Wayne K.J."/>
            <person name="Tettelin H."/>
            <person name="Glass J.I."/>
            <person name="Rusch D."/>
            <person name="Podicherti R."/>
            <person name="Tsui H.-C.T."/>
            <person name="Winkler M.E."/>
        </authorList>
    </citation>
    <scope>NUCLEOTIDE SEQUENCE</scope>
</reference>
<evidence type="ECO:0000313" key="1">
    <source>
        <dbReference type="EMBL" id="SVC21600.1"/>
    </source>
</evidence>
<protein>
    <submittedName>
        <fullName evidence="1">Uncharacterized protein</fullName>
    </submittedName>
</protein>
<accession>A0A382KAW7</accession>
<name>A0A382KAW7_9ZZZZ</name>
<dbReference type="AlphaFoldDB" id="A0A382KAW7"/>
<dbReference type="Gene3D" id="3.20.20.210">
    <property type="match status" value="1"/>
</dbReference>
<gene>
    <name evidence="1" type="ORF">METZ01_LOCUS274454</name>
</gene>
<sequence length="36" mass="4121">MKTMTKKERVFNALNRQEVDRPPVANPTSVATVEMM</sequence>
<dbReference type="InterPro" id="IPR038071">
    <property type="entry name" value="UROD/MetE-like_sf"/>
</dbReference>
<dbReference type="EMBL" id="UINC01079522">
    <property type="protein sequence ID" value="SVC21600.1"/>
    <property type="molecule type" value="Genomic_DNA"/>
</dbReference>
<proteinExistence type="predicted"/>